<feature type="domain" description="BESS" evidence="4">
    <location>
        <begin position="223"/>
        <end position="262"/>
    </location>
</feature>
<feature type="domain" description="MADF" evidence="3">
    <location>
        <begin position="14"/>
        <end position="105"/>
    </location>
</feature>
<sequence length="269" mass="30197">MERLSVDRLRADEKLIEGVKRYPCLWEIHNKSFRDLGAKESAWKIVAQEVGYSDEDCLKRWKSLRDRFVREAKKVKENATPDGGSGYVPPWSLFHSMTFLMDSIRHRKSSMLTLKRDASELALPEDSTEIETSGDGEYLPIGSPGDSSVDLSASPASKRRKTSHLPVPLVVCSASTPLDPRLNKSGKEGGGGNMQTSHQVTQAILKSLKALEETVQEQQRIIVDEDELFGKQVAMVMQRLNSRQKAVAKLRIQQVFLDIEFPPEKSDIS</sequence>
<keyword evidence="6" id="KW-1185">Reference proteome</keyword>
<evidence type="ECO:0000313" key="5">
    <source>
        <dbReference type="EMBL" id="CAI8053214.1"/>
    </source>
</evidence>
<dbReference type="Pfam" id="PF10545">
    <property type="entry name" value="MADF_DNA_bdg"/>
    <property type="match status" value="1"/>
</dbReference>
<dbReference type="InterPro" id="IPR006578">
    <property type="entry name" value="MADF-dom"/>
</dbReference>
<accession>A0AA35XDA9</accession>
<dbReference type="InterPro" id="IPR004210">
    <property type="entry name" value="BESS_motif"/>
</dbReference>
<evidence type="ECO:0000256" key="1">
    <source>
        <dbReference type="PROSITE-ProRule" id="PRU00371"/>
    </source>
</evidence>
<dbReference type="PROSITE" id="PS51029">
    <property type="entry name" value="MADF"/>
    <property type="match status" value="1"/>
</dbReference>
<feature type="region of interest" description="Disordered" evidence="2">
    <location>
        <begin position="122"/>
        <end position="162"/>
    </location>
</feature>
<dbReference type="SMART" id="SM00595">
    <property type="entry name" value="MADF"/>
    <property type="match status" value="1"/>
</dbReference>
<evidence type="ECO:0000259" key="3">
    <source>
        <dbReference type="PROSITE" id="PS51029"/>
    </source>
</evidence>
<reference evidence="5" key="1">
    <citation type="submission" date="2023-03" db="EMBL/GenBank/DDBJ databases">
        <authorList>
            <person name="Steffen K."/>
            <person name="Cardenas P."/>
        </authorList>
    </citation>
    <scope>NUCLEOTIDE SEQUENCE</scope>
</reference>
<feature type="region of interest" description="Disordered" evidence="2">
    <location>
        <begin position="176"/>
        <end position="195"/>
    </location>
</feature>
<comment type="caution">
    <text evidence="5">The sequence shown here is derived from an EMBL/GenBank/DDBJ whole genome shotgun (WGS) entry which is preliminary data.</text>
</comment>
<keyword evidence="1" id="KW-0539">Nucleus</keyword>
<proteinExistence type="predicted"/>
<dbReference type="GO" id="GO:0005634">
    <property type="term" value="C:nucleus"/>
    <property type="evidence" value="ECO:0007669"/>
    <property type="project" value="UniProtKB-SubCell"/>
</dbReference>
<evidence type="ECO:0000313" key="6">
    <source>
        <dbReference type="Proteomes" id="UP001174909"/>
    </source>
</evidence>
<evidence type="ECO:0000256" key="2">
    <source>
        <dbReference type="SAM" id="MobiDB-lite"/>
    </source>
</evidence>
<feature type="compositionally biased region" description="Polar residues" evidence="2">
    <location>
        <begin position="145"/>
        <end position="155"/>
    </location>
</feature>
<gene>
    <name evidence="5" type="ORF">GBAR_LOCUS29103</name>
</gene>
<protein>
    <submittedName>
        <fullName evidence="5">Transcription factor Adf-1</fullName>
    </submittedName>
</protein>
<dbReference type="PANTHER" id="PTHR12243:SF67">
    <property type="entry name" value="COREPRESSOR OF PANGOLIN, ISOFORM A-RELATED"/>
    <property type="match status" value="1"/>
</dbReference>
<dbReference type="PANTHER" id="PTHR12243">
    <property type="entry name" value="MADF DOMAIN TRANSCRIPTION FACTOR"/>
    <property type="match status" value="1"/>
</dbReference>
<dbReference type="AlphaFoldDB" id="A0AA35XDA9"/>
<name>A0AA35XDA9_GEOBA</name>
<evidence type="ECO:0000259" key="4">
    <source>
        <dbReference type="PROSITE" id="PS51031"/>
    </source>
</evidence>
<dbReference type="GO" id="GO:0003677">
    <property type="term" value="F:DNA binding"/>
    <property type="evidence" value="ECO:0007669"/>
    <property type="project" value="InterPro"/>
</dbReference>
<organism evidence="5 6">
    <name type="scientific">Geodia barretti</name>
    <name type="common">Barrett's horny sponge</name>
    <dbReference type="NCBI Taxonomy" id="519541"/>
    <lineage>
        <taxon>Eukaryota</taxon>
        <taxon>Metazoa</taxon>
        <taxon>Porifera</taxon>
        <taxon>Demospongiae</taxon>
        <taxon>Heteroscleromorpha</taxon>
        <taxon>Tetractinellida</taxon>
        <taxon>Astrophorina</taxon>
        <taxon>Geodiidae</taxon>
        <taxon>Geodia</taxon>
    </lineage>
</organism>
<dbReference type="Proteomes" id="UP001174909">
    <property type="component" value="Unassembled WGS sequence"/>
</dbReference>
<dbReference type="EMBL" id="CASHTH010004078">
    <property type="protein sequence ID" value="CAI8053214.1"/>
    <property type="molecule type" value="Genomic_DNA"/>
</dbReference>
<comment type="subcellular location">
    <subcellularLocation>
        <location evidence="1">Nucleus</location>
    </subcellularLocation>
</comment>
<dbReference type="PROSITE" id="PS51031">
    <property type="entry name" value="BESS"/>
    <property type="match status" value="1"/>
</dbReference>
<dbReference type="InterPro" id="IPR039353">
    <property type="entry name" value="TF_Adf1"/>
</dbReference>